<dbReference type="AlphaFoldDB" id="W7TQL3"/>
<evidence type="ECO:0000256" key="2">
    <source>
        <dbReference type="SAM" id="Phobius"/>
    </source>
</evidence>
<accession>W7TQL3</accession>
<keyword evidence="2" id="KW-0812">Transmembrane</keyword>
<comment type="caution">
    <text evidence="3">The sequence shown here is derived from an EMBL/GenBank/DDBJ whole genome shotgun (WGS) entry which is preliminary data.</text>
</comment>
<feature type="region of interest" description="Disordered" evidence="1">
    <location>
        <begin position="56"/>
        <end position="80"/>
    </location>
</feature>
<dbReference type="OrthoDB" id="422637at2759"/>
<organism evidence="3 4">
    <name type="scientific">Nannochloropsis gaditana</name>
    <dbReference type="NCBI Taxonomy" id="72520"/>
    <lineage>
        <taxon>Eukaryota</taxon>
        <taxon>Sar</taxon>
        <taxon>Stramenopiles</taxon>
        <taxon>Ochrophyta</taxon>
        <taxon>Eustigmatophyceae</taxon>
        <taxon>Eustigmatales</taxon>
        <taxon>Monodopsidaceae</taxon>
        <taxon>Nannochloropsis</taxon>
    </lineage>
</organism>
<evidence type="ECO:0000313" key="4">
    <source>
        <dbReference type="Proteomes" id="UP000019335"/>
    </source>
</evidence>
<keyword evidence="2" id="KW-0472">Membrane</keyword>
<evidence type="ECO:0000256" key="1">
    <source>
        <dbReference type="SAM" id="MobiDB-lite"/>
    </source>
</evidence>
<keyword evidence="4" id="KW-1185">Reference proteome</keyword>
<gene>
    <name evidence="3" type="ORF">Naga_102248g1</name>
</gene>
<dbReference type="Proteomes" id="UP000019335">
    <property type="component" value="Unassembled WGS sequence"/>
</dbReference>
<feature type="compositionally biased region" description="Low complexity" evidence="1">
    <location>
        <begin position="56"/>
        <end position="66"/>
    </location>
</feature>
<name>W7TQL3_9STRA</name>
<dbReference type="EMBL" id="AZIL01002123">
    <property type="protein sequence ID" value="EWM22706.1"/>
    <property type="molecule type" value="Genomic_DNA"/>
</dbReference>
<evidence type="ECO:0000313" key="3">
    <source>
        <dbReference type="EMBL" id="EWM22706.1"/>
    </source>
</evidence>
<proteinExistence type="predicted"/>
<reference evidence="3 4" key="1">
    <citation type="journal article" date="2014" name="Mol. Plant">
        <title>Chromosome Scale Genome Assembly and Transcriptome Profiling of Nannochloropsis gaditana in Nitrogen Depletion.</title>
        <authorList>
            <person name="Corteggiani Carpinelli E."/>
            <person name="Telatin A."/>
            <person name="Vitulo N."/>
            <person name="Forcato C."/>
            <person name="D'Angelo M."/>
            <person name="Schiavon R."/>
            <person name="Vezzi A."/>
            <person name="Giacometti G.M."/>
            <person name="Morosinotto T."/>
            <person name="Valle G."/>
        </authorList>
    </citation>
    <scope>NUCLEOTIDE SEQUENCE [LARGE SCALE GENOMIC DNA]</scope>
    <source>
        <strain evidence="3 4">B-31</strain>
    </source>
</reference>
<keyword evidence="2" id="KW-1133">Transmembrane helix</keyword>
<feature type="transmembrane region" description="Helical" evidence="2">
    <location>
        <begin position="18"/>
        <end position="36"/>
    </location>
</feature>
<sequence length="111" mass="11996">MVVTSDFYVAITGRDTSLYLHTLWLSLLIVLAVVVCKTFKTLSVELLALQCHRPTLPGTSSETSLPPSLPPSAPVDNPDQRLTSDLEIFGAKLAELIGQTLAVPALVLYCE</sequence>
<protein>
    <submittedName>
        <fullName evidence="3">Uncharacterized protein</fullName>
    </submittedName>
</protein>